<dbReference type="Gene3D" id="2.160.20.120">
    <property type="match status" value="1"/>
</dbReference>
<evidence type="ECO:0000259" key="2">
    <source>
        <dbReference type="Pfam" id="PF10988"/>
    </source>
</evidence>
<dbReference type="InterPro" id="IPR021255">
    <property type="entry name" value="DUF2807"/>
</dbReference>
<accession>A0A1M5TXP1</accession>
<dbReference type="Proteomes" id="UP000290037">
    <property type="component" value="Unassembled WGS sequence"/>
</dbReference>
<protein>
    <submittedName>
        <fullName evidence="3">Autotransporter adhesin-like protein</fullName>
    </submittedName>
</protein>
<organism evidence="4 5">
    <name type="scientific">Leeuwenhoekiella palythoae</name>
    <dbReference type="NCBI Taxonomy" id="573501"/>
    <lineage>
        <taxon>Bacteria</taxon>
        <taxon>Pseudomonadati</taxon>
        <taxon>Bacteroidota</taxon>
        <taxon>Flavobacteriia</taxon>
        <taxon>Flavobacteriales</taxon>
        <taxon>Flavobacteriaceae</taxon>
        <taxon>Leeuwenhoekiella</taxon>
    </lineage>
</organism>
<dbReference type="EMBL" id="FQXT01000001">
    <property type="protein sequence ID" value="SHH55396.1"/>
    <property type="molecule type" value="Genomic_DNA"/>
</dbReference>
<dbReference type="PROSITE" id="PS51257">
    <property type="entry name" value="PROKAR_LIPOPROTEIN"/>
    <property type="match status" value="1"/>
</dbReference>
<gene>
    <name evidence="3" type="ORF">DSM01_1987</name>
    <name evidence="4" type="ORF">SAMN04487999_0486</name>
</gene>
<dbReference type="OrthoDB" id="1419485at2"/>
<dbReference type="Pfam" id="PF10988">
    <property type="entry name" value="DUF2807"/>
    <property type="match status" value="1"/>
</dbReference>
<dbReference type="EMBL" id="QOVN01000004">
    <property type="protein sequence ID" value="RXG28527.1"/>
    <property type="molecule type" value="Genomic_DNA"/>
</dbReference>
<sequence>MKKLVGLGVVCALILSSCGANKSKIKGDRDVISVNGTLQTGINTIEIDDEIQVELVQAQSNDYILTTDRNLVSVVDFKVTDSVLRISTNMEVTSSKALSVYLKLQNPKHVILKNDSDLETPGQIEVPEFTVTAASSSEIDVNLTTTKSQINLRENANGQLNIRTEQLEVKMSDRTDLRGKFTAQSARVTMGGSAEFNPRGKTASLNLALTGKADYKGDDFDSKNASATLSDRSNAAVSAEESLSVFAQDKAVINVYGKPDISVKALNDDAQINKK</sequence>
<feature type="domain" description="Putative auto-transporter adhesin head GIN" evidence="2">
    <location>
        <begin position="156"/>
        <end position="259"/>
    </location>
</feature>
<reference evidence="4" key="2">
    <citation type="submission" date="2016-11" db="EMBL/GenBank/DDBJ databases">
        <authorList>
            <person name="Jaros S."/>
            <person name="Januszkiewicz K."/>
            <person name="Wedrychowicz H."/>
        </authorList>
    </citation>
    <scope>NUCLEOTIDE SEQUENCE [LARGE SCALE GENOMIC DNA]</scope>
    <source>
        <strain evidence="4">DSM 19859</strain>
    </source>
</reference>
<evidence type="ECO:0000256" key="1">
    <source>
        <dbReference type="SAM" id="SignalP"/>
    </source>
</evidence>
<reference evidence="5" key="1">
    <citation type="submission" date="2016-11" db="EMBL/GenBank/DDBJ databases">
        <authorList>
            <person name="Varghese N."/>
            <person name="Submissions S."/>
        </authorList>
    </citation>
    <scope>NUCLEOTIDE SEQUENCE [LARGE SCALE GENOMIC DNA]</scope>
    <source>
        <strain evidence="5">DSM 19859</strain>
    </source>
</reference>
<keyword evidence="6" id="KW-1185">Reference proteome</keyword>
<evidence type="ECO:0000313" key="3">
    <source>
        <dbReference type="EMBL" id="RXG28527.1"/>
    </source>
</evidence>
<reference evidence="3 6" key="3">
    <citation type="submission" date="2018-07" db="EMBL/GenBank/DDBJ databases">
        <title>Leeuwenhoekiella genomics.</title>
        <authorList>
            <person name="Tahon G."/>
            <person name="Willems A."/>
        </authorList>
    </citation>
    <scope>NUCLEOTIDE SEQUENCE [LARGE SCALE GENOMIC DNA]</scope>
    <source>
        <strain evidence="3 6">LMG 24856</strain>
    </source>
</reference>
<feature type="chain" id="PRO_5012229162" evidence="1">
    <location>
        <begin position="23"/>
        <end position="275"/>
    </location>
</feature>
<dbReference type="Proteomes" id="UP000184240">
    <property type="component" value="Unassembled WGS sequence"/>
</dbReference>
<proteinExistence type="predicted"/>
<evidence type="ECO:0000313" key="4">
    <source>
        <dbReference type="EMBL" id="SHH55396.1"/>
    </source>
</evidence>
<name>A0A1M5TXP1_9FLAO</name>
<dbReference type="RefSeq" id="WP_072979983.1">
    <property type="nucleotide sequence ID" value="NZ_FQXT01000001.1"/>
</dbReference>
<keyword evidence="1" id="KW-0732">Signal</keyword>
<dbReference type="STRING" id="573501.SAMN04487999_0486"/>
<evidence type="ECO:0000313" key="5">
    <source>
        <dbReference type="Proteomes" id="UP000184240"/>
    </source>
</evidence>
<evidence type="ECO:0000313" key="6">
    <source>
        <dbReference type="Proteomes" id="UP000290037"/>
    </source>
</evidence>
<dbReference type="AlphaFoldDB" id="A0A1M5TXP1"/>
<feature type="signal peptide" evidence="1">
    <location>
        <begin position="1"/>
        <end position="22"/>
    </location>
</feature>